<gene>
    <name evidence="1" type="ORF">FEF10_20485</name>
</gene>
<name>A0ABY2VDT7_9PSED</name>
<comment type="caution">
    <text evidence="1">The sequence shown here is derived from an EMBL/GenBank/DDBJ whole genome shotgun (WGS) entry which is preliminary data.</text>
</comment>
<keyword evidence="2" id="KW-1185">Reference proteome</keyword>
<protein>
    <submittedName>
        <fullName evidence="1">Uncharacterized protein</fullName>
    </submittedName>
</protein>
<evidence type="ECO:0000313" key="2">
    <source>
        <dbReference type="Proteomes" id="UP000310095"/>
    </source>
</evidence>
<sequence>MYIDENEVNGFELSYSVQVGTQQLELLVVGPQLLELLVDELDSGDCYWQLTNACGQVLQRSNRYQDQALCLRDGLNNALPTR</sequence>
<organism evidence="1 2">
    <name type="scientific">Pseudomonas protegens</name>
    <dbReference type="NCBI Taxonomy" id="380021"/>
    <lineage>
        <taxon>Bacteria</taxon>
        <taxon>Pseudomonadati</taxon>
        <taxon>Pseudomonadota</taxon>
        <taxon>Gammaproteobacteria</taxon>
        <taxon>Pseudomonadales</taxon>
        <taxon>Pseudomonadaceae</taxon>
        <taxon>Pseudomonas</taxon>
    </lineage>
</organism>
<accession>A0ABY2VDT7</accession>
<evidence type="ECO:0000313" key="1">
    <source>
        <dbReference type="EMBL" id="TMM62474.1"/>
    </source>
</evidence>
<dbReference type="RefSeq" id="WP_041774423.1">
    <property type="nucleotide sequence ID" value="NZ_CP022097.2"/>
</dbReference>
<dbReference type="Proteomes" id="UP000310095">
    <property type="component" value="Unassembled WGS sequence"/>
</dbReference>
<reference evidence="1 2" key="1">
    <citation type="submission" date="2019-05" db="EMBL/GenBank/DDBJ databases">
        <title>Identification and Biocontrol Activity Analysis of Biocontrol Strain PF-1 Based on Genome-wide Data.</title>
        <authorList>
            <person name="Qi J."/>
        </authorList>
    </citation>
    <scope>NUCLEOTIDE SEQUENCE [LARGE SCALE GENOMIC DNA]</scope>
    <source>
        <strain evidence="1 2">PF-1</strain>
    </source>
</reference>
<proteinExistence type="predicted"/>
<dbReference type="EMBL" id="VAVY01000003">
    <property type="protein sequence ID" value="TMM62474.1"/>
    <property type="molecule type" value="Genomic_DNA"/>
</dbReference>